<sequence>MALIHGGDMEGYILEYGSEPLDFSANCNPLGIPDGVPPAIAAAAAGADRYPDPLCRRLRAALSERLALPDSCILCGNGAADLIFRLALAAKPKTALVTAPTFAEYELALETAGCRVLRHALAPEAGFALTEALLARITPGLDMLFICNPNNPTGLTVAPPLLRRILAACEDSGTLLVVDECFNGFLDEPEKHTLRGCLKDADKLLILDAFTKLYGMAGVRLGYCMTKNLPLLEAMKNAGQPWAVSSLAQAAGLAALREDGYVARARALVKTEREYLLRELRRLGLAALSGEANYIFFRADVPRLAENLRARGILIRDCGNYAGLASGCWRIAVRPHGENIKLIEALSGLLGQTTTK</sequence>
<dbReference type="InterPro" id="IPR004839">
    <property type="entry name" value="Aminotransferase_I/II_large"/>
</dbReference>
<dbReference type="STRING" id="1123282.SAMN02745823_03497"/>
<dbReference type="Gene3D" id="3.40.640.10">
    <property type="entry name" value="Type I PLP-dependent aspartate aminotransferase-like (Major domain)"/>
    <property type="match status" value="1"/>
</dbReference>
<keyword evidence="2" id="KW-0663">Pyridoxal phosphate</keyword>
<evidence type="ECO:0000256" key="2">
    <source>
        <dbReference type="ARBA" id="ARBA00022898"/>
    </source>
</evidence>
<dbReference type="PANTHER" id="PTHR42885:SF1">
    <property type="entry name" value="THREONINE-PHOSPHATE DECARBOXYLASE"/>
    <property type="match status" value="1"/>
</dbReference>
<proteinExistence type="predicted"/>
<dbReference type="InterPro" id="IPR015424">
    <property type="entry name" value="PyrdxlP-dep_Trfase"/>
</dbReference>
<keyword evidence="5" id="KW-1185">Reference proteome</keyword>
<dbReference type="GO" id="GO:0003824">
    <property type="term" value="F:catalytic activity"/>
    <property type="evidence" value="ECO:0007669"/>
    <property type="project" value="UniProtKB-ARBA"/>
</dbReference>
<dbReference type="GO" id="GO:0030170">
    <property type="term" value="F:pyridoxal phosphate binding"/>
    <property type="evidence" value="ECO:0007669"/>
    <property type="project" value="InterPro"/>
</dbReference>
<dbReference type="InterPro" id="IPR015422">
    <property type="entry name" value="PyrdxlP-dep_Trfase_small"/>
</dbReference>
<name>A0A1M5ZBL1_9FIRM</name>
<dbReference type="RefSeq" id="WP_073082070.1">
    <property type="nucleotide sequence ID" value="NZ_FQXV01000016.1"/>
</dbReference>
<evidence type="ECO:0000259" key="3">
    <source>
        <dbReference type="Pfam" id="PF00155"/>
    </source>
</evidence>
<dbReference type="SUPFAM" id="SSF53383">
    <property type="entry name" value="PLP-dependent transferases"/>
    <property type="match status" value="1"/>
</dbReference>
<dbReference type="Pfam" id="PF00155">
    <property type="entry name" value="Aminotran_1_2"/>
    <property type="match status" value="1"/>
</dbReference>
<dbReference type="AlphaFoldDB" id="A0A1M5ZBL1"/>
<evidence type="ECO:0000256" key="1">
    <source>
        <dbReference type="ARBA" id="ARBA00001933"/>
    </source>
</evidence>
<evidence type="ECO:0000313" key="5">
    <source>
        <dbReference type="Proteomes" id="UP000183995"/>
    </source>
</evidence>
<feature type="domain" description="Aminotransferase class I/classII large" evidence="3">
    <location>
        <begin position="21"/>
        <end position="345"/>
    </location>
</feature>
<reference evidence="4 5" key="1">
    <citation type="submission" date="2016-11" db="EMBL/GenBank/DDBJ databases">
        <authorList>
            <person name="Jaros S."/>
            <person name="Januszkiewicz K."/>
            <person name="Wedrychowicz H."/>
        </authorList>
    </citation>
    <scope>NUCLEOTIDE SEQUENCE [LARGE SCALE GENOMIC DNA]</scope>
    <source>
        <strain evidence="4 5">DSM 10068</strain>
    </source>
</reference>
<protein>
    <submittedName>
        <fullName evidence="4">L-threonine O-3-phosphate decarboxylase</fullName>
    </submittedName>
</protein>
<organism evidence="4 5">
    <name type="scientific">Sporobacter termitidis DSM 10068</name>
    <dbReference type="NCBI Taxonomy" id="1123282"/>
    <lineage>
        <taxon>Bacteria</taxon>
        <taxon>Bacillati</taxon>
        <taxon>Bacillota</taxon>
        <taxon>Clostridia</taxon>
        <taxon>Eubacteriales</taxon>
        <taxon>Oscillospiraceae</taxon>
        <taxon>Sporobacter</taxon>
    </lineage>
</organism>
<evidence type="ECO:0000313" key="4">
    <source>
        <dbReference type="EMBL" id="SHI21611.1"/>
    </source>
</evidence>
<dbReference type="PANTHER" id="PTHR42885">
    <property type="entry name" value="HISTIDINOL-PHOSPHATE AMINOTRANSFERASE-RELATED"/>
    <property type="match status" value="1"/>
</dbReference>
<dbReference type="InterPro" id="IPR015421">
    <property type="entry name" value="PyrdxlP-dep_Trfase_major"/>
</dbReference>
<dbReference type="OrthoDB" id="9813612at2"/>
<comment type="cofactor">
    <cofactor evidence="1">
        <name>pyridoxal 5'-phosphate</name>
        <dbReference type="ChEBI" id="CHEBI:597326"/>
    </cofactor>
</comment>
<gene>
    <name evidence="4" type="ORF">SAMN02745823_03497</name>
</gene>
<dbReference type="Proteomes" id="UP000183995">
    <property type="component" value="Unassembled WGS sequence"/>
</dbReference>
<dbReference type="Gene3D" id="3.90.1150.10">
    <property type="entry name" value="Aspartate Aminotransferase, domain 1"/>
    <property type="match status" value="1"/>
</dbReference>
<dbReference type="CDD" id="cd00609">
    <property type="entry name" value="AAT_like"/>
    <property type="match status" value="1"/>
</dbReference>
<dbReference type="EMBL" id="FQXV01000016">
    <property type="protein sequence ID" value="SHI21611.1"/>
    <property type="molecule type" value="Genomic_DNA"/>
</dbReference>
<accession>A0A1M5ZBL1</accession>